<dbReference type="Proteomes" id="UP000682733">
    <property type="component" value="Unassembled WGS sequence"/>
</dbReference>
<evidence type="ECO:0000256" key="1">
    <source>
        <dbReference type="SAM" id="Coils"/>
    </source>
</evidence>
<dbReference type="EMBL" id="CAJOBA010037868">
    <property type="protein sequence ID" value="CAF4050499.1"/>
    <property type="molecule type" value="Genomic_DNA"/>
</dbReference>
<dbReference type="AlphaFoldDB" id="A0A815LQB2"/>
<dbReference type="EMBL" id="CAJNOK010016321">
    <property type="protein sequence ID" value="CAF1242998.1"/>
    <property type="molecule type" value="Genomic_DNA"/>
</dbReference>
<evidence type="ECO:0000313" key="6">
    <source>
        <dbReference type="Proteomes" id="UP000663829"/>
    </source>
</evidence>
<dbReference type="Proteomes" id="UP000677228">
    <property type="component" value="Unassembled WGS sequence"/>
</dbReference>
<comment type="caution">
    <text evidence="3">The sequence shown here is derived from an EMBL/GenBank/DDBJ whole genome shotgun (WGS) entry which is preliminary data.</text>
</comment>
<name>A0A815LQB2_9BILA</name>
<evidence type="ECO:0000313" key="2">
    <source>
        <dbReference type="EMBL" id="CAF1242998.1"/>
    </source>
</evidence>
<evidence type="ECO:0000313" key="3">
    <source>
        <dbReference type="EMBL" id="CAF1411657.1"/>
    </source>
</evidence>
<keyword evidence="6" id="KW-1185">Reference proteome</keyword>
<feature type="coiled-coil region" evidence="1">
    <location>
        <begin position="254"/>
        <end position="295"/>
    </location>
</feature>
<protein>
    <submittedName>
        <fullName evidence="3">Uncharacterized protein</fullName>
    </submittedName>
</protein>
<reference evidence="3" key="1">
    <citation type="submission" date="2021-02" db="EMBL/GenBank/DDBJ databases">
        <authorList>
            <person name="Nowell W R."/>
        </authorList>
    </citation>
    <scope>NUCLEOTIDE SEQUENCE</scope>
</reference>
<proteinExistence type="predicted"/>
<evidence type="ECO:0000313" key="4">
    <source>
        <dbReference type="EMBL" id="CAF4050499.1"/>
    </source>
</evidence>
<keyword evidence="1" id="KW-0175">Coiled coil</keyword>
<dbReference type="Proteomes" id="UP000663829">
    <property type="component" value="Unassembled WGS sequence"/>
</dbReference>
<gene>
    <name evidence="3" type="ORF">GPM918_LOCUS33511</name>
    <name evidence="2" type="ORF">OVA965_LOCUS25914</name>
    <name evidence="5" type="ORF">SRO942_LOCUS34195</name>
    <name evidence="4" type="ORF">TMI583_LOCUS26645</name>
</gene>
<evidence type="ECO:0000313" key="5">
    <source>
        <dbReference type="EMBL" id="CAF4299867.1"/>
    </source>
</evidence>
<dbReference type="EMBL" id="CAJOBC010083324">
    <property type="protein sequence ID" value="CAF4299867.1"/>
    <property type="molecule type" value="Genomic_DNA"/>
</dbReference>
<accession>A0A815LQB2</accession>
<dbReference type="Proteomes" id="UP000681722">
    <property type="component" value="Unassembled WGS sequence"/>
</dbReference>
<dbReference type="OrthoDB" id="417450at2759"/>
<organism evidence="3 6">
    <name type="scientific">Didymodactylos carnosus</name>
    <dbReference type="NCBI Taxonomy" id="1234261"/>
    <lineage>
        <taxon>Eukaryota</taxon>
        <taxon>Metazoa</taxon>
        <taxon>Spiralia</taxon>
        <taxon>Gnathifera</taxon>
        <taxon>Rotifera</taxon>
        <taxon>Eurotatoria</taxon>
        <taxon>Bdelloidea</taxon>
        <taxon>Philodinida</taxon>
        <taxon>Philodinidae</taxon>
        <taxon>Didymodactylos</taxon>
    </lineage>
</organism>
<sequence length="309" mass="36146">MINYGMDTTVAVTKSLPSNLQEVKIQTIEIIYSKLDDNLTTVVPTGIILHQNHTKRTKYQIKNNSVDRRVEKFYVDHSADPTLGGYIITSAENCIKSVMGFSRFQLSLDPQEVVELIVTENATSSKSIDNLTDLEKFLEKQAIELQQLNVLDKSTMEIIKRIVKFEYVSIALDYMMNPTHITETLMHDWQTRKEFLSETLMNTIMTMLNVQHNITELNQQIQYMNEYIKSIFTNQERLRENIRSLEKVNTSDLLKRYLKDLNTEEDDLAQTRKQIKKMESEKNTLQKILKEKQCELINEAKEQRKKLRV</sequence>
<dbReference type="EMBL" id="CAJNOQ010017901">
    <property type="protein sequence ID" value="CAF1411657.1"/>
    <property type="molecule type" value="Genomic_DNA"/>
</dbReference>